<feature type="transmembrane region" description="Helical" evidence="2">
    <location>
        <begin position="140"/>
        <end position="158"/>
    </location>
</feature>
<keyword evidence="2" id="KW-0812">Transmembrane</keyword>
<dbReference type="OrthoDB" id="4241909at2"/>
<dbReference type="InterPro" id="IPR026467">
    <property type="entry name" value="Ser/Gly_Cys_C_dom"/>
</dbReference>
<feature type="transmembrane region" description="Helical" evidence="2">
    <location>
        <begin position="6"/>
        <end position="24"/>
    </location>
</feature>
<reference evidence="3 4" key="1">
    <citation type="submission" date="2015-06" db="EMBL/GenBank/DDBJ databases">
        <authorList>
            <person name="Hoefler B.C."/>
            <person name="Straight P.D."/>
        </authorList>
    </citation>
    <scope>NUCLEOTIDE SEQUENCE [LARGE SCALE GENOMIC DNA]</scope>
    <source>
        <strain evidence="3 4">NRRL 3427</strain>
    </source>
</reference>
<gene>
    <name evidence="3" type="ORF">ADK34_24890</name>
</gene>
<evidence type="ECO:0000256" key="1">
    <source>
        <dbReference type="SAM" id="MobiDB-lite"/>
    </source>
</evidence>
<evidence type="ECO:0008006" key="5">
    <source>
        <dbReference type="Google" id="ProtNLM"/>
    </source>
</evidence>
<proteinExistence type="predicted"/>
<feature type="transmembrane region" description="Helical" evidence="2">
    <location>
        <begin position="170"/>
        <end position="193"/>
    </location>
</feature>
<feature type="compositionally biased region" description="Low complexity" evidence="1">
    <location>
        <begin position="318"/>
        <end position="343"/>
    </location>
</feature>
<name>A0A0L8JZE6_STRVR</name>
<evidence type="ECO:0000313" key="3">
    <source>
        <dbReference type="EMBL" id="KOG18904.1"/>
    </source>
</evidence>
<dbReference type="Proteomes" id="UP000037023">
    <property type="component" value="Unassembled WGS sequence"/>
</dbReference>
<accession>A0A0L8JZE6</accession>
<feature type="compositionally biased region" description="Low complexity" evidence="1">
    <location>
        <begin position="294"/>
        <end position="305"/>
    </location>
</feature>
<protein>
    <recommendedName>
        <fullName evidence="5">TIGR04222 domain-containing membrane protein</fullName>
    </recommendedName>
</protein>
<evidence type="ECO:0000256" key="2">
    <source>
        <dbReference type="SAM" id="Phobius"/>
    </source>
</evidence>
<organism evidence="3 4">
    <name type="scientific">Streptomyces viridochromogenes</name>
    <dbReference type="NCBI Taxonomy" id="1938"/>
    <lineage>
        <taxon>Bacteria</taxon>
        <taxon>Bacillati</taxon>
        <taxon>Actinomycetota</taxon>
        <taxon>Actinomycetes</taxon>
        <taxon>Kitasatosporales</taxon>
        <taxon>Streptomycetaceae</taxon>
        <taxon>Streptomyces</taxon>
    </lineage>
</organism>
<feature type="region of interest" description="Disordered" evidence="1">
    <location>
        <begin position="294"/>
        <end position="343"/>
    </location>
</feature>
<feature type="compositionally biased region" description="Gly residues" evidence="1">
    <location>
        <begin position="306"/>
        <end position="317"/>
    </location>
</feature>
<dbReference type="NCBIfam" id="TIGR04222">
    <property type="entry name" value="near_uncomplex"/>
    <property type="match status" value="1"/>
</dbReference>
<sequence>MDFLVTLVYLAGVTGIAVAITRVVRMRVGSGGPVHDRYEAAFLNGGPARVVDAALAALQADGRIAIGGPGIVAVVRPTAYDPVERAVLQEHAAAPHGALHHLRSAVMRHPAVQEIGDGLATRGLVVEPAKRRAAARWCRVLGLAGFCLFPVSMVVSMIDTATDPDFSLPFVFRVAPVIFAAIITAAVCGSLSARQLTSAGRRAVAAYGRAHASLADAGHLVALHGLRALPDPVLREQLLAAARVYGRPRQRGRGTRPSSSFSSADAAALGVAADWCGENSFCGGGSGGGSGSSGSCSSGSCSSGSCSGGGSGCGGSGSSCSSSSGSSCSSSSGSSCSSSSSSG</sequence>
<dbReference type="PATRIC" id="fig|1938.6.peg.5360"/>
<dbReference type="AlphaFoldDB" id="A0A0L8JZE6"/>
<dbReference type="RefSeq" id="WP_033207972.1">
    <property type="nucleotide sequence ID" value="NZ_LGUP01000338.1"/>
</dbReference>
<comment type="caution">
    <text evidence="3">The sequence shown here is derived from an EMBL/GenBank/DDBJ whole genome shotgun (WGS) entry which is preliminary data.</text>
</comment>
<keyword evidence="2" id="KW-1133">Transmembrane helix</keyword>
<dbReference type="EMBL" id="LGUP01000338">
    <property type="protein sequence ID" value="KOG18904.1"/>
    <property type="molecule type" value="Genomic_DNA"/>
</dbReference>
<evidence type="ECO:0000313" key="4">
    <source>
        <dbReference type="Proteomes" id="UP000037023"/>
    </source>
</evidence>
<keyword evidence="2" id="KW-0472">Membrane</keyword>